<feature type="domain" description="Alpha/beta hydrolase fold-3" evidence="4">
    <location>
        <begin position="128"/>
        <end position="346"/>
    </location>
</feature>
<comment type="similarity">
    <text evidence="1">Belongs to the 'GDXG' lipolytic enzyme family.</text>
</comment>
<dbReference type="AlphaFoldDB" id="A0A2S6BUV6"/>
<keyword evidence="2" id="KW-0378">Hydrolase</keyword>
<protein>
    <recommendedName>
        <fullName evidence="4">Alpha/beta hydrolase fold-3 domain-containing protein</fullName>
    </recommendedName>
</protein>
<dbReference type="Gene3D" id="3.40.50.1820">
    <property type="entry name" value="alpha/beta hydrolase"/>
    <property type="match status" value="1"/>
</dbReference>
<evidence type="ECO:0000313" key="5">
    <source>
        <dbReference type="EMBL" id="PPJ51241.1"/>
    </source>
</evidence>
<evidence type="ECO:0000256" key="3">
    <source>
        <dbReference type="PROSITE-ProRule" id="PRU10038"/>
    </source>
</evidence>
<name>A0A2S6BUV6_9PEZI</name>
<comment type="caution">
    <text evidence="5">The sequence shown here is derived from an EMBL/GenBank/DDBJ whole genome shotgun (WGS) entry which is preliminary data.</text>
</comment>
<accession>A0A2S6BUV6</accession>
<dbReference type="PANTHER" id="PTHR48081">
    <property type="entry name" value="AB HYDROLASE SUPERFAMILY PROTEIN C4A8.06C"/>
    <property type="match status" value="1"/>
</dbReference>
<dbReference type="PROSITE" id="PS01174">
    <property type="entry name" value="LIPASE_GDXG_SER"/>
    <property type="match status" value="1"/>
</dbReference>
<sequence length="378" mass="41299">MGVLTSQPGKGIWTLCSLALNAARLPLWMIWYLPSSLRQHKDWTYRQAILVQIVKTFLWNASMVEVKTPLSIIPGAEKEKWAVAEVAPAKAYAGPAKLDGTIKPEDCGGTWYPTPNPMGGAYKPELVILHFHGGAYVIGDGRKKDAAFAATTLRNNTDAKFVFCPQYRLSSNPGCRFPAALQDAITAYSYLINERQIDARKIILSGDSAGANLALALTRYLTEHGKATGLDLPHATLLWSPWVSPLGSLTAESFNKSPNLGTDYVTAAFGAWGARTYQPLPSTGATLDHPYISFLSHAFATKIPIYISTGECEMLFHDDVALYEEMRAVEGNDVHLQVEEHAVHDTILAGPLVGFEKEAVVAAKRAGEWLRTLKPSSQ</sequence>
<reference evidence="6" key="1">
    <citation type="journal article" date="2017" name="bioRxiv">
        <title>Conservation of a gene cluster reveals novel cercosporin biosynthetic mechanisms and extends production to the genus Colletotrichum.</title>
        <authorList>
            <person name="de Jonge R."/>
            <person name="Ebert M.K."/>
            <person name="Huitt-Roehl C.R."/>
            <person name="Pal P."/>
            <person name="Suttle J.C."/>
            <person name="Spanner R.E."/>
            <person name="Neubauer J.D."/>
            <person name="Jurick W.M.II."/>
            <person name="Stott K.A."/>
            <person name="Secor G.A."/>
            <person name="Thomma B.P.H.J."/>
            <person name="Van de Peer Y."/>
            <person name="Townsend C.A."/>
            <person name="Bolton M.D."/>
        </authorList>
    </citation>
    <scope>NUCLEOTIDE SEQUENCE [LARGE SCALE GENOMIC DNA]</scope>
    <source>
        <strain evidence="6">CBS538.71</strain>
    </source>
</reference>
<evidence type="ECO:0000259" key="4">
    <source>
        <dbReference type="Pfam" id="PF07859"/>
    </source>
</evidence>
<dbReference type="EMBL" id="PNEN01001761">
    <property type="protein sequence ID" value="PPJ51241.1"/>
    <property type="molecule type" value="Genomic_DNA"/>
</dbReference>
<evidence type="ECO:0000313" key="6">
    <source>
        <dbReference type="Proteomes" id="UP000237631"/>
    </source>
</evidence>
<feature type="active site" evidence="3">
    <location>
        <position position="208"/>
    </location>
</feature>
<proteinExistence type="inferred from homology"/>
<organism evidence="5 6">
    <name type="scientific">Cercospora berteroae</name>
    <dbReference type="NCBI Taxonomy" id="357750"/>
    <lineage>
        <taxon>Eukaryota</taxon>
        <taxon>Fungi</taxon>
        <taxon>Dikarya</taxon>
        <taxon>Ascomycota</taxon>
        <taxon>Pezizomycotina</taxon>
        <taxon>Dothideomycetes</taxon>
        <taxon>Dothideomycetidae</taxon>
        <taxon>Mycosphaerellales</taxon>
        <taxon>Mycosphaerellaceae</taxon>
        <taxon>Cercospora</taxon>
    </lineage>
</organism>
<keyword evidence="6" id="KW-1185">Reference proteome</keyword>
<dbReference type="InterPro" id="IPR050300">
    <property type="entry name" value="GDXG_lipolytic_enzyme"/>
</dbReference>
<dbReference type="STRING" id="357750.A0A2S6BUV6"/>
<dbReference type="Pfam" id="PF07859">
    <property type="entry name" value="Abhydrolase_3"/>
    <property type="match status" value="1"/>
</dbReference>
<gene>
    <name evidence="5" type="ORF">CBER1_08159</name>
</gene>
<dbReference type="InterPro" id="IPR033140">
    <property type="entry name" value="Lipase_GDXG_put_SER_AS"/>
</dbReference>
<dbReference type="InterPro" id="IPR013094">
    <property type="entry name" value="AB_hydrolase_3"/>
</dbReference>
<dbReference type="GO" id="GO:0016787">
    <property type="term" value="F:hydrolase activity"/>
    <property type="evidence" value="ECO:0007669"/>
    <property type="project" value="UniProtKB-KW"/>
</dbReference>
<evidence type="ECO:0000256" key="1">
    <source>
        <dbReference type="ARBA" id="ARBA00010515"/>
    </source>
</evidence>
<dbReference type="InterPro" id="IPR029058">
    <property type="entry name" value="AB_hydrolase_fold"/>
</dbReference>
<evidence type="ECO:0000256" key="2">
    <source>
        <dbReference type="ARBA" id="ARBA00022801"/>
    </source>
</evidence>
<dbReference type="OrthoDB" id="2152029at2759"/>
<dbReference type="SUPFAM" id="SSF53474">
    <property type="entry name" value="alpha/beta-Hydrolases"/>
    <property type="match status" value="1"/>
</dbReference>
<dbReference type="PANTHER" id="PTHR48081:SF17">
    <property type="entry name" value="ALPHA_BETA HYDROLASE FOLD-3 DOMAIN-CONTAINING PROTEIN"/>
    <property type="match status" value="1"/>
</dbReference>
<dbReference type="Proteomes" id="UP000237631">
    <property type="component" value="Unassembled WGS sequence"/>
</dbReference>